<proteinExistence type="predicted"/>
<accession>A0ABU8ZLW5</accession>
<reference evidence="1 2" key="1">
    <citation type="submission" date="2024-03" db="EMBL/GenBank/DDBJ databases">
        <title>Cross-transmission of Acinetobacter junii carrying blaOXA-58 in a neonatal intensive care unit.</title>
        <authorList>
            <person name="Bour M."/>
            <person name="Potron A."/>
            <person name="Lecointe D."/>
        </authorList>
    </citation>
    <scope>NUCLEOTIDE SEQUENCE [LARGE SCALE GENOMIC DNA]</scope>
    <source>
        <strain evidence="1 2">21A3096 case 1</strain>
    </source>
</reference>
<gene>
    <name evidence="1" type="ORF">WM018_15910</name>
</gene>
<protein>
    <submittedName>
        <fullName evidence="1">Uncharacterized protein</fullName>
    </submittedName>
</protein>
<evidence type="ECO:0000313" key="2">
    <source>
        <dbReference type="Proteomes" id="UP001498501"/>
    </source>
</evidence>
<dbReference type="Proteomes" id="UP001498501">
    <property type="component" value="Unassembled WGS sequence"/>
</dbReference>
<keyword evidence="2" id="KW-1185">Reference proteome</keyword>
<dbReference type="RefSeq" id="WP_340474968.1">
    <property type="nucleotide sequence ID" value="NZ_JBBMLE010000101.1"/>
</dbReference>
<comment type="caution">
    <text evidence="1">The sequence shown here is derived from an EMBL/GenBank/DDBJ whole genome shotgun (WGS) entry which is preliminary data.</text>
</comment>
<evidence type="ECO:0000313" key="1">
    <source>
        <dbReference type="EMBL" id="MEK0253926.1"/>
    </source>
</evidence>
<dbReference type="EMBL" id="JBBMLE010000101">
    <property type="protein sequence ID" value="MEK0253926.1"/>
    <property type="molecule type" value="Genomic_DNA"/>
</dbReference>
<sequence length="107" mass="11974">MAGDIHFIERMGHMTCLDKATALWESGWWAVSPDTASKLVGGRIFFHKAQDKPSFFGGRITEFRVETQGDWPGRILFKFVAGQEFKGVKAGRDGWSMEKKVVLAPAL</sequence>
<name>A0ABU8ZLW5_ACIJU</name>
<organism evidence="1 2">
    <name type="scientific">Acinetobacter junii</name>
    <dbReference type="NCBI Taxonomy" id="40215"/>
    <lineage>
        <taxon>Bacteria</taxon>
        <taxon>Pseudomonadati</taxon>
        <taxon>Pseudomonadota</taxon>
        <taxon>Gammaproteobacteria</taxon>
        <taxon>Moraxellales</taxon>
        <taxon>Moraxellaceae</taxon>
        <taxon>Acinetobacter</taxon>
    </lineage>
</organism>